<dbReference type="Proteomes" id="UP001060215">
    <property type="component" value="Chromosome 3"/>
</dbReference>
<proteinExistence type="predicted"/>
<accession>A0ACC0IH92</accession>
<dbReference type="EMBL" id="CM045760">
    <property type="protein sequence ID" value="KAI8024910.1"/>
    <property type="molecule type" value="Genomic_DNA"/>
</dbReference>
<keyword evidence="2" id="KW-1185">Reference proteome</keyword>
<name>A0ACC0IH92_9ERIC</name>
<reference evidence="1 2" key="1">
    <citation type="journal article" date="2022" name="Plant J.">
        <title>Chromosome-level genome of Camellia lanceoleosa provides a valuable resource for understanding genome evolution and self-incompatibility.</title>
        <authorList>
            <person name="Gong W."/>
            <person name="Xiao S."/>
            <person name="Wang L."/>
            <person name="Liao Z."/>
            <person name="Chang Y."/>
            <person name="Mo W."/>
            <person name="Hu G."/>
            <person name="Li W."/>
            <person name="Zhao G."/>
            <person name="Zhu H."/>
            <person name="Hu X."/>
            <person name="Ji K."/>
            <person name="Xiang X."/>
            <person name="Song Q."/>
            <person name="Yuan D."/>
            <person name="Jin S."/>
            <person name="Zhang L."/>
        </authorList>
    </citation>
    <scope>NUCLEOTIDE SEQUENCE [LARGE SCALE GENOMIC DNA]</scope>
    <source>
        <strain evidence="1">SQ_2022a</strain>
    </source>
</reference>
<sequence>MSSMDILLWNCRGAGNDRFKRNLRDIVRLHRPNMIILLETKVELSTMGMFFNQLGFMASTHVDPVGRSGGIWMLWDPSQANVRVTEANSQMITTTISRQDYPSWVLSAVYASPNSRMRDELWEGLKSVAQNTHEPWLVASDFNDYSSYEEKRSFSVTQNQSQNVSQTRRRSKKFAERINDYMTGERRARWELGLESYRSLQYAKVMAMAILTLDSSSTYLSLRS</sequence>
<evidence type="ECO:0000313" key="1">
    <source>
        <dbReference type="EMBL" id="KAI8024910.1"/>
    </source>
</evidence>
<evidence type="ECO:0000313" key="2">
    <source>
        <dbReference type="Proteomes" id="UP001060215"/>
    </source>
</evidence>
<gene>
    <name evidence="1" type="ORF">LOK49_LG02G03969</name>
</gene>
<protein>
    <submittedName>
        <fullName evidence="1">Uncharacterized protein</fullName>
    </submittedName>
</protein>
<comment type="caution">
    <text evidence="1">The sequence shown here is derived from an EMBL/GenBank/DDBJ whole genome shotgun (WGS) entry which is preliminary data.</text>
</comment>
<organism evidence="1 2">
    <name type="scientific">Camellia lanceoleosa</name>
    <dbReference type="NCBI Taxonomy" id="1840588"/>
    <lineage>
        <taxon>Eukaryota</taxon>
        <taxon>Viridiplantae</taxon>
        <taxon>Streptophyta</taxon>
        <taxon>Embryophyta</taxon>
        <taxon>Tracheophyta</taxon>
        <taxon>Spermatophyta</taxon>
        <taxon>Magnoliopsida</taxon>
        <taxon>eudicotyledons</taxon>
        <taxon>Gunneridae</taxon>
        <taxon>Pentapetalae</taxon>
        <taxon>asterids</taxon>
        <taxon>Ericales</taxon>
        <taxon>Theaceae</taxon>
        <taxon>Camellia</taxon>
    </lineage>
</organism>